<sequence length="42" mass="4961">MGNEEMICYCSNVTRGQIIVARKMKRIEPAWNKMFTVNYGYN</sequence>
<accession>B0NGV8</accession>
<organism evidence="1 2">
    <name type="scientific">Clostridium scindens (strain ATCC 35704 / DSM 5676 / VPI 13733 / 19)</name>
    <dbReference type="NCBI Taxonomy" id="411468"/>
    <lineage>
        <taxon>Bacteria</taxon>
        <taxon>Bacillati</taxon>
        <taxon>Bacillota</taxon>
        <taxon>Clostridia</taxon>
        <taxon>Lachnospirales</taxon>
        <taxon>Lachnospiraceae</taxon>
    </lineage>
</organism>
<evidence type="ECO:0000313" key="2">
    <source>
        <dbReference type="Proteomes" id="UP000289664"/>
    </source>
</evidence>
<reference evidence="1 2" key="1">
    <citation type="journal article" date="2019" name="Appl. Environ. Microbiol.">
        <title>Clostridium scindens ATCC 35704: integration of nutritional requirements, the complete genome sequence, and global transcriptional responses to bile acids.</title>
        <authorList>
            <person name="Devendran S."/>
            <person name="Shrestha R."/>
            <person name="Alves J.M.P."/>
            <person name="Wolf P.G."/>
            <person name="Ly L."/>
            <person name="Hernandez A.G."/>
            <person name="Mendez-Garcia C."/>
            <person name="Inboden A."/>
            <person name="Wiley J."/>
            <person name="Paul O."/>
            <person name="Allen A."/>
            <person name="Springer E."/>
            <person name="Wright C.L."/>
            <person name="Fields C.J."/>
            <person name="Daniel S.L."/>
            <person name="Ridlon J.M."/>
        </authorList>
    </citation>
    <scope>NUCLEOTIDE SEQUENCE [LARGE SCALE GENOMIC DNA]</scope>
    <source>
        <strain evidence="1 2">ATCC 35704</strain>
    </source>
</reference>
<dbReference type="STRING" id="411468.CLOSCI_02713"/>
<evidence type="ECO:0000313" key="1">
    <source>
        <dbReference type="EMBL" id="QBF73944.1"/>
    </source>
</evidence>
<gene>
    <name evidence="1" type="ORF">HDCHBGLK_01337</name>
</gene>
<name>B0NGV8_CLOS5</name>
<dbReference type="KEGG" id="csci:HDCHBGLK_01337"/>
<dbReference type="HOGENOM" id="CLU_3249686_0_0_9"/>
<dbReference type="AlphaFoldDB" id="B0NGV8"/>
<protein>
    <submittedName>
        <fullName evidence="1">Uncharacterized protein</fullName>
    </submittedName>
</protein>
<proteinExistence type="predicted"/>
<keyword evidence="2" id="KW-1185">Reference proteome</keyword>
<dbReference type="Proteomes" id="UP000289664">
    <property type="component" value="Chromosome"/>
</dbReference>
<dbReference type="EMBL" id="CP036170">
    <property type="protein sequence ID" value="QBF73944.1"/>
    <property type="molecule type" value="Genomic_DNA"/>
</dbReference>